<feature type="active site" description="Proton acceptor" evidence="6">
    <location>
        <position position="353"/>
    </location>
</feature>
<dbReference type="EMBL" id="JAAXOW010000001">
    <property type="protein sequence ID" value="NKX92869.1"/>
    <property type="molecule type" value="Genomic_DNA"/>
</dbReference>
<dbReference type="NCBIfam" id="TIGR01930">
    <property type="entry name" value="AcCoA-C-Actrans"/>
    <property type="match status" value="1"/>
</dbReference>
<sequence length="400" mass="40879">MTTTAPEDVVLVAAARTPHGRLNGAFATVSAIDLGAAAIRGALERGAIDASAVDLVIMGNVLQAGLGQAPARQAAIAAGIGWDVPAVTINTVCLSGLTSIVDGARRIRSGEVDVVVAGGMESMTQAPHLLRGQRAGWVYGDVTAVDSMAHDGLSDAWSHEAMGLDTERRTADHPASREEQDEVAARSHRLAAQARDAGVLAREIVPVTVKGRRGDTVVTDDEGIRPDTTPEKLAALRPAFTPDGTLTAGNSSTINDGAAAVVLARRSVAEERGWTVLATLRSAAEVAGPSPALAPQPGNAVLRALATEGWQLEDLDLLEINEAFAAVAVHSVRQLGVPIDRVNVHGGAISLGHPLGASGARLVVHLAHELASRGSGRAVAALCGGTGQGTALLLEAVTAS</sequence>
<dbReference type="Proteomes" id="UP000774283">
    <property type="component" value="Unassembled WGS sequence"/>
</dbReference>
<feature type="domain" description="Thiolase C-terminal" evidence="9">
    <location>
        <begin position="275"/>
        <end position="395"/>
    </location>
</feature>
<keyword evidence="11" id="KW-1185">Reference proteome</keyword>
<evidence type="ECO:0000256" key="2">
    <source>
        <dbReference type="ARBA" id="ARBA00012705"/>
    </source>
</evidence>
<comment type="caution">
    <text evidence="10">The sequence shown here is derived from an EMBL/GenBank/DDBJ whole genome shotgun (WGS) entry which is preliminary data.</text>
</comment>
<dbReference type="InterPro" id="IPR002155">
    <property type="entry name" value="Thiolase"/>
</dbReference>
<feature type="active site" description="Proton acceptor" evidence="6">
    <location>
        <position position="383"/>
    </location>
</feature>
<proteinExistence type="inferred from homology"/>
<feature type="domain" description="Thiolase N-terminal" evidence="8">
    <location>
        <begin position="9"/>
        <end position="266"/>
    </location>
</feature>
<dbReference type="PROSITE" id="PS00099">
    <property type="entry name" value="THIOLASE_3"/>
    <property type="match status" value="1"/>
</dbReference>
<evidence type="ECO:0000313" key="11">
    <source>
        <dbReference type="Proteomes" id="UP000774283"/>
    </source>
</evidence>
<accession>A0A9X5IRB8</accession>
<organism evidence="10 11">
    <name type="scientific">Sanguibacter hominis ATCC BAA-789</name>
    <dbReference type="NCBI Taxonomy" id="1312740"/>
    <lineage>
        <taxon>Bacteria</taxon>
        <taxon>Bacillati</taxon>
        <taxon>Actinomycetota</taxon>
        <taxon>Actinomycetes</taxon>
        <taxon>Micrococcales</taxon>
        <taxon>Sanguibacteraceae</taxon>
        <taxon>Sanguibacter</taxon>
    </lineage>
</organism>
<evidence type="ECO:0000256" key="1">
    <source>
        <dbReference type="ARBA" id="ARBA00010982"/>
    </source>
</evidence>
<evidence type="ECO:0000259" key="9">
    <source>
        <dbReference type="Pfam" id="PF02803"/>
    </source>
</evidence>
<evidence type="ECO:0000313" key="10">
    <source>
        <dbReference type="EMBL" id="NKX92869.1"/>
    </source>
</evidence>
<dbReference type="InterPro" id="IPR020613">
    <property type="entry name" value="Thiolase_CS"/>
</dbReference>
<reference evidence="10 11" key="1">
    <citation type="submission" date="2020-04" db="EMBL/GenBank/DDBJ databases">
        <title>MicrobeNet Type strains.</title>
        <authorList>
            <person name="Nicholson A.C."/>
        </authorList>
    </citation>
    <scope>NUCLEOTIDE SEQUENCE [LARGE SCALE GENOMIC DNA]</scope>
    <source>
        <strain evidence="10 11">ATCC BAA-789</strain>
    </source>
</reference>
<evidence type="ECO:0000256" key="7">
    <source>
        <dbReference type="RuleBase" id="RU003557"/>
    </source>
</evidence>
<dbReference type="SUPFAM" id="SSF53901">
    <property type="entry name" value="Thiolase-like"/>
    <property type="match status" value="2"/>
</dbReference>
<dbReference type="CDD" id="cd00751">
    <property type="entry name" value="thiolase"/>
    <property type="match status" value="1"/>
</dbReference>
<dbReference type="GO" id="GO:0003985">
    <property type="term" value="F:acetyl-CoA C-acetyltransferase activity"/>
    <property type="evidence" value="ECO:0007669"/>
    <property type="project" value="UniProtKB-EC"/>
</dbReference>
<evidence type="ECO:0000256" key="3">
    <source>
        <dbReference type="ARBA" id="ARBA00022679"/>
    </source>
</evidence>
<dbReference type="EC" id="2.3.1.9" evidence="2"/>
<dbReference type="InterPro" id="IPR020616">
    <property type="entry name" value="Thiolase_N"/>
</dbReference>
<protein>
    <recommendedName>
        <fullName evidence="5">Probable acetyl-CoA acetyltransferase</fullName>
        <ecNumber evidence="2">2.3.1.9</ecNumber>
    </recommendedName>
</protein>
<dbReference type="AlphaFoldDB" id="A0A9X5IRB8"/>
<name>A0A9X5IRB8_9MICO</name>
<dbReference type="Pfam" id="PF02803">
    <property type="entry name" value="Thiolase_C"/>
    <property type="match status" value="1"/>
</dbReference>
<evidence type="ECO:0000259" key="8">
    <source>
        <dbReference type="Pfam" id="PF00108"/>
    </source>
</evidence>
<gene>
    <name evidence="10" type="ORF">HF995_06200</name>
</gene>
<dbReference type="PANTHER" id="PTHR18919:SF107">
    <property type="entry name" value="ACETYL-COA ACETYLTRANSFERASE, CYTOSOLIC"/>
    <property type="match status" value="1"/>
</dbReference>
<dbReference type="InterPro" id="IPR020610">
    <property type="entry name" value="Thiolase_AS"/>
</dbReference>
<dbReference type="Gene3D" id="3.40.47.10">
    <property type="match status" value="2"/>
</dbReference>
<keyword evidence="4 7" id="KW-0012">Acyltransferase</keyword>
<evidence type="ECO:0000256" key="5">
    <source>
        <dbReference type="ARBA" id="ARBA00040529"/>
    </source>
</evidence>
<dbReference type="InterPro" id="IPR020617">
    <property type="entry name" value="Thiolase_C"/>
</dbReference>
<dbReference type="InterPro" id="IPR016039">
    <property type="entry name" value="Thiolase-like"/>
</dbReference>
<dbReference type="RefSeq" id="WP_168446853.1">
    <property type="nucleotide sequence ID" value="NZ_JAAXOW010000001.1"/>
</dbReference>
<dbReference type="PROSITE" id="PS00737">
    <property type="entry name" value="THIOLASE_2"/>
    <property type="match status" value="1"/>
</dbReference>
<dbReference type="PANTHER" id="PTHR18919">
    <property type="entry name" value="ACETYL-COA C-ACYLTRANSFERASE"/>
    <property type="match status" value="1"/>
</dbReference>
<evidence type="ECO:0000256" key="4">
    <source>
        <dbReference type="ARBA" id="ARBA00023315"/>
    </source>
</evidence>
<evidence type="ECO:0000256" key="6">
    <source>
        <dbReference type="PIRSR" id="PIRSR000429-1"/>
    </source>
</evidence>
<dbReference type="PIRSF" id="PIRSF000429">
    <property type="entry name" value="Ac-CoA_Ac_transf"/>
    <property type="match status" value="1"/>
</dbReference>
<keyword evidence="3 7" id="KW-0808">Transferase</keyword>
<comment type="similarity">
    <text evidence="1 7">Belongs to the thiolase-like superfamily. Thiolase family.</text>
</comment>
<dbReference type="Pfam" id="PF00108">
    <property type="entry name" value="Thiolase_N"/>
    <property type="match status" value="1"/>
</dbReference>
<feature type="active site" description="Acyl-thioester intermediate" evidence="6">
    <location>
        <position position="93"/>
    </location>
</feature>